<evidence type="ECO:0000256" key="4">
    <source>
        <dbReference type="ARBA" id="ARBA00022982"/>
    </source>
</evidence>
<evidence type="ECO:0000313" key="9">
    <source>
        <dbReference type="Proteomes" id="UP000216308"/>
    </source>
</evidence>
<dbReference type="GO" id="GO:0005507">
    <property type="term" value="F:copper ion binding"/>
    <property type="evidence" value="ECO:0007669"/>
    <property type="project" value="InterPro"/>
</dbReference>
<sequence>MHRRRFLERAGAAGVAVGTSLALAGCLADQYDVGMTATGFVPEAVTVEVGDRVVWENTSVRGHTVTAYEDAIPEAAEYFASGGFESEAAARAAWSDEFGGRLENGDRFSHTFSVPGRYDYVCIPHETGGMVGAVIVEE</sequence>
<dbReference type="InterPro" id="IPR028871">
    <property type="entry name" value="BlueCu_1_BS"/>
</dbReference>
<dbReference type="EMBL" id="NHPJ01000132">
    <property type="protein sequence ID" value="OYR53986.1"/>
    <property type="molecule type" value="Genomic_DNA"/>
</dbReference>
<proteinExistence type="predicted"/>
<feature type="domain" description="Blue (type 1) copper" evidence="7">
    <location>
        <begin position="34"/>
        <end position="137"/>
    </location>
</feature>
<evidence type="ECO:0000256" key="3">
    <source>
        <dbReference type="ARBA" id="ARBA00022723"/>
    </source>
</evidence>
<evidence type="ECO:0000313" key="8">
    <source>
        <dbReference type="EMBL" id="OYR53986.1"/>
    </source>
</evidence>
<dbReference type="OrthoDB" id="4392at2157"/>
<keyword evidence="4" id="KW-0249">Electron transport</keyword>
<evidence type="ECO:0000259" key="7">
    <source>
        <dbReference type="Pfam" id="PF00127"/>
    </source>
</evidence>
<keyword evidence="5" id="KW-0186">Copper</keyword>
<name>A0A256ICF0_9EURY</name>
<dbReference type="RefSeq" id="WP_094534437.1">
    <property type="nucleotide sequence ID" value="NZ_NHPJ01000132.1"/>
</dbReference>
<dbReference type="InterPro" id="IPR000923">
    <property type="entry name" value="BlueCu_1"/>
</dbReference>
<dbReference type="PANTHER" id="PTHR34192">
    <property type="entry name" value="PLASTOCYANIN MAJOR ISOFORM, CHLOROPLASTIC-RELATED"/>
    <property type="match status" value="1"/>
</dbReference>
<dbReference type="InterPro" id="IPR008972">
    <property type="entry name" value="Cupredoxin"/>
</dbReference>
<evidence type="ECO:0000256" key="1">
    <source>
        <dbReference type="ARBA" id="ARBA00004370"/>
    </source>
</evidence>
<dbReference type="SUPFAM" id="SSF49503">
    <property type="entry name" value="Cupredoxins"/>
    <property type="match status" value="1"/>
</dbReference>
<dbReference type="GO" id="GO:0016020">
    <property type="term" value="C:membrane"/>
    <property type="evidence" value="ECO:0007669"/>
    <property type="project" value="UniProtKB-SubCell"/>
</dbReference>
<dbReference type="PANTHER" id="PTHR34192:SF10">
    <property type="entry name" value="PLASTOCYANIN MAJOR ISOFORM, CHLOROPLASTIC-RELATED"/>
    <property type="match status" value="1"/>
</dbReference>
<organism evidence="8 9">
    <name type="scientific">Halorubrum halodurans</name>
    <dbReference type="NCBI Taxonomy" id="1383851"/>
    <lineage>
        <taxon>Archaea</taxon>
        <taxon>Methanobacteriati</taxon>
        <taxon>Methanobacteriota</taxon>
        <taxon>Stenosarchaea group</taxon>
        <taxon>Halobacteria</taxon>
        <taxon>Halobacteriales</taxon>
        <taxon>Haloferacaceae</taxon>
        <taxon>Halorubrum</taxon>
    </lineage>
</organism>
<gene>
    <name evidence="8" type="ORF">DJ70_15085</name>
</gene>
<dbReference type="Pfam" id="PF00127">
    <property type="entry name" value="Copper-bind"/>
    <property type="match status" value="1"/>
</dbReference>
<dbReference type="Gene3D" id="2.60.40.420">
    <property type="entry name" value="Cupredoxins - blue copper proteins"/>
    <property type="match status" value="1"/>
</dbReference>
<protein>
    <submittedName>
        <fullName evidence="8">Halocyanin</fullName>
    </submittedName>
</protein>
<dbReference type="AlphaFoldDB" id="A0A256ICF0"/>
<dbReference type="Proteomes" id="UP000216308">
    <property type="component" value="Unassembled WGS sequence"/>
</dbReference>
<reference evidence="8 9" key="1">
    <citation type="journal article" date="2014" name="Front. Microbiol.">
        <title>Population and genomic analysis of the genus Halorubrum.</title>
        <authorList>
            <person name="Fullmer M.S."/>
            <person name="Soucy S.M."/>
            <person name="Swithers K.S."/>
            <person name="Makkay A.M."/>
            <person name="Wheeler R."/>
            <person name="Ventosa A."/>
            <person name="Gogarten J.P."/>
            <person name="Papke R.T."/>
        </authorList>
    </citation>
    <scope>NUCLEOTIDE SEQUENCE [LARGE SCALE GENOMIC DNA]</scope>
    <source>
        <strain evidence="8 9">Cb34</strain>
    </source>
</reference>
<comment type="caution">
    <text evidence="8">The sequence shown here is derived from an EMBL/GenBank/DDBJ whole genome shotgun (WGS) entry which is preliminary data.</text>
</comment>
<evidence type="ECO:0000256" key="5">
    <source>
        <dbReference type="ARBA" id="ARBA00023008"/>
    </source>
</evidence>
<dbReference type="PROSITE" id="PS51257">
    <property type="entry name" value="PROKAR_LIPOPROTEIN"/>
    <property type="match status" value="1"/>
</dbReference>
<keyword evidence="9" id="KW-1185">Reference proteome</keyword>
<comment type="subcellular location">
    <subcellularLocation>
        <location evidence="1">Membrane</location>
    </subcellularLocation>
</comment>
<keyword evidence="3" id="KW-0479">Metal-binding</keyword>
<evidence type="ECO:0000256" key="6">
    <source>
        <dbReference type="ARBA" id="ARBA00023136"/>
    </source>
</evidence>
<keyword evidence="2" id="KW-0813">Transport</keyword>
<dbReference type="PROSITE" id="PS00196">
    <property type="entry name" value="COPPER_BLUE"/>
    <property type="match status" value="1"/>
</dbReference>
<accession>A0A256ICF0</accession>
<dbReference type="GO" id="GO:0009055">
    <property type="term" value="F:electron transfer activity"/>
    <property type="evidence" value="ECO:0007669"/>
    <property type="project" value="InterPro"/>
</dbReference>
<evidence type="ECO:0000256" key="2">
    <source>
        <dbReference type="ARBA" id="ARBA00022448"/>
    </source>
</evidence>
<keyword evidence="6" id="KW-0472">Membrane</keyword>